<evidence type="ECO:0000313" key="1">
    <source>
        <dbReference type="EMBL" id="SMC99022.1"/>
    </source>
</evidence>
<accession>A0A1W2DPT0</accession>
<dbReference type="RefSeq" id="WP_084353873.1">
    <property type="nucleotide sequence ID" value="NZ_FWYD01000016.1"/>
</dbReference>
<dbReference type="Proteomes" id="UP000192330">
    <property type="component" value="Unassembled WGS sequence"/>
</dbReference>
<proteinExistence type="predicted"/>
<sequence length="72" mass="8012">MQPDKLVMMVNQIATYFTTQPGTDQAECVAAHINDFWEPRMRTTLSKYYADGGTGLSDLAKEAIAFLRVPAD</sequence>
<organism evidence="1 2">
    <name type="scientific">Primorskyibacter flagellatus</name>
    <dbReference type="NCBI Taxonomy" id="1387277"/>
    <lineage>
        <taxon>Bacteria</taxon>
        <taxon>Pseudomonadati</taxon>
        <taxon>Pseudomonadota</taxon>
        <taxon>Alphaproteobacteria</taxon>
        <taxon>Rhodobacterales</taxon>
        <taxon>Roseobacteraceae</taxon>
        <taxon>Primorskyibacter</taxon>
    </lineage>
</organism>
<dbReference type="Pfam" id="PF11390">
    <property type="entry name" value="FdsD"/>
    <property type="match status" value="1"/>
</dbReference>
<dbReference type="InterPro" id="IPR021074">
    <property type="entry name" value="Formate_DH_dsu"/>
</dbReference>
<reference evidence="1 2" key="1">
    <citation type="submission" date="2017-04" db="EMBL/GenBank/DDBJ databases">
        <authorList>
            <person name="Afonso C.L."/>
            <person name="Miller P.J."/>
            <person name="Scott M.A."/>
            <person name="Spackman E."/>
            <person name="Goraichik I."/>
            <person name="Dimitrov K.M."/>
            <person name="Suarez D.L."/>
            <person name="Swayne D.E."/>
        </authorList>
    </citation>
    <scope>NUCLEOTIDE SEQUENCE [LARGE SCALE GENOMIC DNA]</scope>
    <source>
        <strain evidence="1 2">CGMCC 1.12644</strain>
    </source>
</reference>
<dbReference type="EMBL" id="FWYD01000016">
    <property type="protein sequence ID" value="SMC99022.1"/>
    <property type="molecule type" value="Genomic_DNA"/>
</dbReference>
<gene>
    <name evidence="1" type="ORF">SAMN06295998_11632</name>
</gene>
<dbReference type="AlphaFoldDB" id="A0A1W2DPT0"/>
<dbReference type="OrthoDB" id="7409377at2"/>
<protein>
    <submittedName>
        <fullName evidence="1">Formate dehydrogenase delta subunit</fullName>
    </submittedName>
</protein>
<name>A0A1W2DPT0_9RHOB</name>
<keyword evidence="2" id="KW-1185">Reference proteome</keyword>
<evidence type="ECO:0000313" key="2">
    <source>
        <dbReference type="Proteomes" id="UP000192330"/>
    </source>
</evidence>
<dbReference type="STRING" id="1387277.SAMN06295998_11632"/>